<feature type="chain" id="PRO_5046712715" description="DUF4136 domain-containing protein" evidence="1">
    <location>
        <begin position="18"/>
        <end position="152"/>
    </location>
</feature>
<keyword evidence="1" id="KW-0732">Signal</keyword>
<dbReference type="PROSITE" id="PS51257">
    <property type="entry name" value="PROKAR_LIPOPROTEIN"/>
    <property type="match status" value="1"/>
</dbReference>
<dbReference type="Proteomes" id="UP001595607">
    <property type="component" value="Unassembled WGS sequence"/>
</dbReference>
<feature type="signal peptide" evidence="1">
    <location>
        <begin position="1"/>
        <end position="17"/>
    </location>
</feature>
<accession>A0ABV7MAB8</accession>
<gene>
    <name evidence="2" type="ORF">ACFONP_03905</name>
</gene>
<keyword evidence="3" id="KW-1185">Reference proteome</keyword>
<evidence type="ECO:0000313" key="3">
    <source>
        <dbReference type="Proteomes" id="UP001595607"/>
    </source>
</evidence>
<protein>
    <recommendedName>
        <fullName evidence="4">DUF4136 domain-containing protein</fullName>
    </recommendedName>
</protein>
<dbReference type="EMBL" id="JBHRVA010000002">
    <property type="protein sequence ID" value="MFC3301867.1"/>
    <property type="molecule type" value="Genomic_DNA"/>
</dbReference>
<comment type="caution">
    <text evidence="2">The sequence shown here is derived from an EMBL/GenBank/DDBJ whole genome shotgun (WGS) entry which is preliminary data.</text>
</comment>
<name>A0ABV7MAB8_9PROT</name>
<evidence type="ECO:0000256" key="1">
    <source>
        <dbReference type="SAM" id="SignalP"/>
    </source>
</evidence>
<evidence type="ECO:0000313" key="2">
    <source>
        <dbReference type="EMBL" id="MFC3301867.1"/>
    </source>
</evidence>
<proteinExistence type="predicted"/>
<dbReference type="NCBIfam" id="NF047637">
    <property type="entry name" value="lipo_CC0125"/>
    <property type="match status" value="1"/>
</dbReference>
<organism evidence="2 3">
    <name type="scientific">Parvularcula lutaonensis</name>
    <dbReference type="NCBI Taxonomy" id="491923"/>
    <lineage>
        <taxon>Bacteria</taxon>
        <taxon>Pseudomonadati</taxon>
        <taxon>Pseudomonadota</taxon>
        <taxon>Alphaproteobacteria</taxon>
        <taxon>Parvularculales</taxon>
        <taxon>Parvularculaceae</taxon>
        <taxon>Parvularcula</taxon>
    </lineage>
</organism>
<reference evidence="3" key="1">
    <citation type="journal article" date="2019" name="Int. J. Syst. Evol. Microbiol.">
        <title>The Global Catalogue of Microorganisms (GCM) 10K type strain sequencing project: providing services to taxonomists for standard genome sequencing and annotation.</title>
        <authorList>
            <consortium name="The Broad Institute Genomics Platform"/>
            <consortium name="The Broad Institute Genome Sequencing Center for Infectious Disease"/>
            <person name="Wu L."/>
            <person name="Ma J."/>
        </authorList>
    </citation>
    <scope>NUCLEOTIDE SEQUENCE [LARGE SCALE GENOMIC DNA]</scope>
    <source>
        <strain evidence="3">KCTC 22245</strain>
    </source>
</reference>
<dbReference type="RefSeq" id="WP_189573677.1">
    <property type="nucleotide sequence ID" value="NZ_BMXU01000001.1"/>
</dbReference>
<sequence>MKQIVSALALVMVAACAGTPDYGPANARGFGYAEQQIETGRYRVSYKARNAVEAEDGALRRAAELTRMRGFDYFTVVSRDVSRERSGGGSSIGIGGATGGRRSGVGVGLSVPLGGGSEEVTTRLEIVMGKGSKPDDPRAYDANAVLGNLGTL</sequence>
<evidence type="ECO:0008006" key="4">
    <source>
        <dbReference type="Google" id="ProtNLM"/>
    </source>
</evidence>